<keyword evidence="3" id="KW-1185">Reference proteome</keyword>
<dbReference type="SUPFAM" id="SSF51735">
    <property type="entry name" value="NAD(P)-binding Rossmann-fold domains"/>
    <property type="match status" value="1"/>
</dbReference>
<dbReference type="PANTHER" id="PTHR42879">
    <property type="entry name" value="3-OXOACYL-(ACYL-CARRIER-PROTEIN) REDUCTASE"/>
    <property type="match status" value="1"/>
</dbReference>
<dbReference type="RefSeq" id="WP_255035280.1">
    <property type="nucleotide sequence ID" value="NZ_RJUF01000002.1"/>
</dbReference>
<dbReference type="PRINTS" id="PR00080">
    <property type="entry name" value="SDRFAMILY"/>
</dbReference>
<dbReference type="Pfam" id="PF13561">
    <property type="entry name" value="adh_short_C2"/>
    <property type="match status" value="1"/>
</dbReference>
<comment type="caution">
    <text evidence="2">The sequence shown here is derived from an EMBL/GenBank/DDBJ whole genome shotgun (WGS) entry which is preliminary data.</text>
</comment>
<protein>
    <submittedName>
        <fullName evidence="2">SDR family oxidoreductase</fullName>
    </submittedName>
</protein>
<dbReference type="InterPro" id="IPR050259">
    <property type="entry name" value="SDR"/>
</dbReference>
<evidence type="ECO:0000256" key="1">
    <source>
        <dbReference type="ARBA" id="ARBA00006484"/>
    </source>
</evidence>
<dbReference type="Proteomes" id="UP001204144">
    <property type="component" value="Unassembled WGS sequence"/>
</dbReference>
<name>A0AAE3KSS6_9BACT</name>
<proteinExistence type="inferred from homology"/>
<evidence type="ECO:0000313" key="3">
    <source>
        <dbReference type="Proteomes" id="UP001204144"/>
    </source>
</evidence>
<organism evidence="2 3">
    <name type="scientific">Lacihabitans soyangensis</name>
    <dbReference type="NCBI Taxonomy" id="869394"/>
    <lineage>
        <taxon>Bacteria</taxon>
        <taxon>Pseudomonadati</taxon>
        <taxon>Bacteroidota</taxon>
        <taxon>Cytophagia</taxon>
        <taxon>Cytophagales</taxon>
        <taxon>Leadbetterellaceae</taxon>
        <taxon>Lacihabitans</taxon>
    </lineage>
</organism>
<accession>A0AAE3KSS6</accession>
<dbReference type="EMBL" id="RJUF01000002">
    <property type="protein sequence ID" value="MCP9761541.1"/>
    <property type="molecule type" value="Genomic_DNA"/>
</dbReference>
<dbReference type="AlphaFoldDB" id="A0AAE3KSS6"/>
<dbReference type="CDD" id="cd05233">
    <property type="entry name" value="SDR_c"/>
    <property type="match status" value="1"/>
</dbReference>
<comment type="similarity">
    <text evidence="1">Belongs to the short-chain dehydrogenases/reductases (SDR) family.</text>
</comment>
<sequence>MDRKLDNTHFENQVAIVTGAGVGIGFEIAKQLAENGAKVILNDIDQDLAEKVSKTISESVGVCKAFAGDISEMSVIQNIVKFAVESFGRLDILVANAGITTFGDFWEYQPASMQHLLQVNLFGTFFLTQAATKQMVAQGNGGSVLLTSSVTAHAAHKNLAAYGMTKAAIDQLAKNLIVDLAPNGININTIVPGATLTERTLEDSEYIATWSRITPSGRPATIQDIAHAALFLVSPLSRQIMGQNVVIDGGWTSVGVSPYEQ</sequence>
<evidence type="ECO:0000313" key="2">
    <source>
        <dbReference type="EMBL" id="MCP9761541.1"/>
    </source>
</evidence>
<dbReference type="InterPro" id="IPR036291">
    <property type="entry name" value="NAD(P)-bd_dom_sf"/>
</dbReference>
<dbReference type="PRINTS" id="PR00081">
    <property type="entry name" value="GDHRDH"/>
</dbReference>
<dbReference type="FunFam" id="3.40.50.720:FF:000084">
    <property type="entry name" value="Short-chain dehydrogenase reductase"/>
    <property type="match status" value="1"/>
</dbReference>
<reference evidence="2 3" key="1">
    <citation type="submission" date="2018-11" db="EMBL/GenBank/DDBJ databases">
        <title>Novel bacteria species description.</title>
        <authorList>
            <person name="Han J.-H."/>
        </authorList>
    </citation>
    <scope>NUCLEOTIDE SEQUENCE [LARGE SCALE GENOMIC DNA]</scope>
    <source>
        <strain evidence="2 3">KCTC23259</strain>
    </source>
</reference>
<gene>
    <name evidence="2" type="ORF">EGI31_01150</name>
</gene>
<dbReference type="Gene3D" id="3.40.50.720">
    <property type="entry name" value="NAD(P)-binding Rossmann-like Domain"/>
    <property type="match status" value="1"/>
</dbReference>
<dbReference type="PANTHER" id="PTHR42879:SF2">
    <property type="entry name" value="3-OXOACYL-[ACYL-CARRIER-PROTEIN] REDUCTASE FABG"/>
    <property type="match status" value="1"/>
</dbReference>
<dbReference type="InterPro" id="IPR002347">
    <property type="entry name" value="SDR_fam"/>
</dbReference>